<dbReference type="RefSeq" id="XP_790781.3">
    <property type="nucleotide sequence ID" value="XM_785688.5"/>
</dbReference>
<evidence type="ECO:0000313" key="9">
    <source>
        <dbReference type="EnsemblMetazoa" id="XP_790781"/>
    </source>
</evidence>
<proteinExistence type="inferred from homology"/>
<dbReference type="InterPro" id="IPR045090">
    <property type="entry name" value="Pept_M3A_M3B"/>
</dbReference>
<dbReference type="PANTHER" id="PTHR11804:SF79">
    <property type="entry name" value="MITOCHONDRIAL INTERMEDIATE PEPTIDASE"/>
    <property type="match status" value="1"/>
</dbReference>
<evidence type="ECO:0000256" key="6">
    <source>
        <dbReference type="ARBA" id="ARBA00023049"/>
    </source>
</evidence>
<dbReference type="GO" id="GO:0004222">
    <property type="term" value="F:metalloendopeptidase activity"/>
    <property type="evidence" value="ECO:0007669"/>
    <property type="project" value="InterPro"/>
</dbReference>
<name>A0A7M7RGB1_STRPU</name>
<keyword evidence="4 7" id="KW-0378">Hydrolase</keyword>
<evidence type="ECO:0000313" key="10">
    <source>
        <dbReference type="Proteomes" id="UP000007110"/>
    </source>
</evidence>
<accession>A0A7M7RGB1</accession>
<dbReference type="OrthoDB" id="17530at2759"/>
<dbReference type="Gene3D" id="1.10.1370.40">
    <property type="match status" value="1"/>
</dbReference>
<dbReference type="GeneID" id="585883"/>
<protein>
    <recommendedName>
        <fullName evidence="8">Peptidase M3A/M3B catalytic domain-containing protein</fullName>
    </recommendedName>
</protein>
<dbReference type="InterPro" id="IPR001567">
    <property type="entry name" value="Pept_M3A_M3B_dom"/>
</dbReference>
<evidence type="ECO:0000256" key="5">
    <source>
        <dbReference type="ARBA" id="ARBA00022833"/>
    </source>
</evidence>
<keyword evidence="10" id="KW-1185">Reference proteome</keyword>
<dbReference type="OMA" id="CENAHAF"/>
<feature type="domain" description="Peptidase M3A/M3B catalytic" evidence="8">
    <location>
        <begin position="248"/>
        <end position="412"/>
    </location>
</feature>
<dbReference type="Gene3D" id="1.10.1370.10">
    <property type="entry name" value="Neurolysin, domain 3"/>
    <property type="match status" value="1"/>
</dbReference>
<dbReference type="CTD" id="4285"/>
<comment type="cofactor">
    <cofactor evidence="7">
        <name>Zn(2+)</name>
        <dbReference type="ChEBI" id="CHEBI:29105"/>
    </cofactor>
    <text evidence="7">Binds 1 zinc ion.</text>
</comment>
<keyword evidence="5 7" id="KW-0862">Zinc</keyword>
<dbReference type="SUPFAM" id="SSF55486">
    <property type="entry name" value="Metalloproteases ('zincins'), catalytic domain"/>
    <property type="match status" value="1"/>
</dbReference>
<evidence type="ECO:0000256" key="4">
    <source>
        <dbReference type="ARBA" id="ARBA00022801"/>
    </source>
</evidence>
<dbReference type="Pfam" id="PF01432">
    <property type="entry name" value="Peptidase_M3"/>
    <property type="match status" value="1"/>
</dbReference>
<sequence>MASLRRNIFEGIKRNLSSSRCNPQVRQTRKVTTWSPLGAAFNAKTNRKLDKSGKNVGLFGMPELTRPEGFLEAQEKSLAEVKDLLNEVIHTQPCQEVVVLFDKLSDALCRVADLSDFVRIAHPDEKFRKAAEDACMAVSATVEVLNTNTELHRSLRRLLDDRAVMSSMDEESQRVAQLFMFDFEQSGIHLEESTRKKFVSLNEELLMLGSYFLQNTQIGHSVPKDMIPPHIKHCFTIDGSNVTINSLYSDSPNDLVREASYKIYLHPNKDQSEILDRLLAGRHELANLVEFPTWAHRALRGTMAGSPETVMSFLTSTSDKLFDRVEKEMDELRRVKSQHNPSSADILAWDPPFYMGLTRSDRYAISPSDYKPYFSLGACMEGLQVLMDKLYNIELENVQPDHGEVWAPDVLKLVSIFLYL</sequence>
<dbReference type="AlphaFoldDB" id="A0A7M7RGB1"/>
<dbReference type="GO" id="GO:0046872">
    <property type="term" value="F:metal ion binding"/>
    <property type="evidence" value="ECO:0007669"/>
    <property type="project" value="UniProtKB-UniRule"/>
</dbReference>
<keyword evidence="2 7" id="KW-0645">Protease</keyword>
<dbReference type="EnsemblMetazoa" id="XM_785688">
    <property type="protein sequence ID" value="XP_790781"/>
    <property type="gene ID" value="LOC585883"/>
</dbReference>
<dbReference type="KEGG" id="spu:585883"/>
<evidence type="ECO:0000256" key="2">
    <source>
        <dbReference type="ARBA" id="ARBA00022670"/>
    </source>
</evidence>
<evidence type="ECO:0000259" key="8">
    <source>
        <dbReference type="Pfam" id="PF01432"/>
    </source>
</evidence>
<evidence type="ECO:0000256" key="3">
    <source>
        <dbReference type="ARBA" id="ARBA00022723"/>
    </source>
</evidence>
<keyword evidence="6 7" id="KW-0482">Metalloprotease</keyword>
<comment type="similarity">
    <text evidence="1 7">Belongs to the peptidase M3 family.</text>
</comment>
<evidence type="ECO:0000256" key="7">
    <source>
        <dbReference type="RuleBase" id="RU003435"/>
    </source>
</evidence>
<dbReference type="InParanoid" id="A0A7M7RGB1"/>
<dbReference type="Proteomes" id="UP000007110">
    <property type="component" value="Unassembled WGS sequence"/>
</dbReference>
<organism evidence="9 10">
    <name type="scientific">Strongylocentrotus purpuratus</name>
    <name type="common">Purple sea urchin</name>
    <dbReference type="NCBI Taxonomy" id="7668"/>
    <lineage>
        <taxon>Eukaryota</taxon>
        <taxon>Metazoa</taxon>
        <taxon>Echinodermata</taxon>
        <taxon>Eleutherozoa</taxon>
        <taxon>Echinozoa</taxon>
        <taxon>Echinoidea</taxon>
        <taxon>Euechinoidea</taxon>
        <taxon>Echinacea</taxon>
        <taxon>Camarodonta</taxon>
        <taxon>Echinidea</taxon>
        <taxon>Strongylocentrotidae</taxon>
        <taxon>Strongylocentrotus</taxon>
    </lineage>
</organism>
<reference evidence="9" key="2">
    <citation type="submission" date="2021-01" db="UniProtKB">
        <authorList>
            <consortium name="EnsemblMetazoa"/>
        </authorList>
    </citation>
    <scope>IDENTIFICATION</scope>
</reference>
<dbReference type="GO" id="GO:0006508">
    <property type="term" value="P:proteolysis"/>
    <property type="evidence" value="ECO:0007669"/>
    <property type="project" value="UniProtKB-KW"/>
</dbReference>
<dbReference type="FunCoup" id="A0A7M7RGB1">
    <property type="interactions" value="1550"/>
</dbReference>
<reference evidence="10" key="1">
    <citation type="submission" date="2015-02" db="EMBL/GenBank/DDBJ databases">
        <title>Genome sequencing for Strongylocentrotus purpuratus.</title>
        <authorList>
            <person name="Murali S."/>
            <person name="Liu Y."/>
            <person name="Vee V."/>
            <person name="English A."/>
            <person name="Wang M."/>
            <person name="Skinner E."/>
            <person name="Han Y."/>
            <person name="Muzny D.M."/>
            <person name="Worley K.C."/>
            <person name="Gibbs R.A."/>
        </authorList>
    </citation>
    <scope>NUCLEOTIDE SEQUENCE</scope>
</reference>
<evidence type="ECO:0000256" key="1">
    <source>
        <dbReference type="ARBA" id="ARBA00006040"/>
    </source>
</evidence>
<dbReference type="FunFam" id="1.10.1370.10:FF:000028">
    <property type="entry name" value="Si:ch73-1a9.4"/>
    <property type="match status" value="1"/>
</dbReference>
<keyword evidence="3 7" id="KW-0479">Metal-binding</keyword>
<dbReference type="PANTHER" id="PTHR11804">
    <property type="entry name" value="PROTEASE M3 THIMET OLIGOPEPTIDASE-RELATED"/>
    <property type="match status" value="1"/>
</dbReference>
<dbReference type="InterPro" id="IPR024077">
    <property type="entry name" value="Neurolysin/TOP_dom2"/>
</dbReference>